<feature type="transmembrane region" description="Helical" evidence="5">
    <location>
        <begin position="118"/>
        <end position="138"/>
    </location>
</feature>
<evidence type="ECO:0000256" key="4">
    <source>
        <dbReference type="ARBA" id="ARBA00023136"/>
    </source>
</evidence>
<keyword evidence="7" id="KW-1185">Reference proteome</keyword>
<dbReference type="AlphaFoldDB" id="A0A811S6H9"/>
<dbReference type="GO" id="GO:0016020">
    <property type="term" value="C:membrane"/>
    <property type="evidence" value="ECO:0007669"/>
    <property type="project" value="UniProtKB-SubCell"/>
</dbReference>
<name>A0A811S6H9_9POAL</name>
<feature type="transmembrane region" description="Helical" evidence="5">
    <location>
        <begin position="325"/>
        <end position="342"/>
    </location>
</feature>
<dbReference type="OrthoDB" id="1277691at2759"/>
<dbReference type="EMBL" id="CAJGYO010000018">
    <property type="protein sequence ID" value="CAD6338099.1"/>
    <property type="molecule type" value="Genomic_DNA"/>
</dbReference>
<comment type="subcellular location">
    <subcellularLocation>
        <location evidence="1">Membrane</location>
        <topology evidence="1">Multi-pass membrane protein</topology>
    </subcellularLocation>
</comment>
<feature type="transmembrane region" description="Helical" evidence="5">
    <location>
        <begin position="214"/>
        <end position="233"/>
    </location>
</feature>
<feature type="transmembrane region" description="Helical" evidence="5">
    <location>
        <begin position="145"/>
        <end position="164"/>
    </location>
</feature>
<gene>
    <name evidence="6" type="ORF">NCGR_LOCUS62197</name>
</gene>
<feature type="transmembrane region" description="Helical" evidence="5">
    <location>
        <begin position="60"/>
        <end position="78"/>
    </location>
</feature>
<feature type="transmembrane region" description="Helical" evidence="5">
    <location>
        <begin position="90"/>
        <end position="112"/>
    </location>
</feature>
<organism evidence="6 7">
    <name type="scientific">Miscanthus lutarioriparius</name>
    <dbReference type="NCBI Taxonomy" id="422564"/>
    <lineage>
        <taxon>Eukaryota</taxon>
        <taxon>Viridiplantae</taxon>
        <taxon>Streptophyta</taxon>
        <taxon>Embryophyta</taxon>
        <taxon>Tracheophyta</taxon>
        <taxon>Spermatophyta</taxon>
        <taxon>Magnoliopsida</taxon>
        <taxon>Liliopsida</taxon>
        <taxon>Poales</taxon>
        <taxon>Poaceae</taxon>
        <taxon>PACMAD clade</taxon>
        <taxon>Panicoideae</taxon>
        <taxon>Andropogonodae</taxon>
        <taxon>Andropogoneae</taxon>
        <taxon>Saccharinae</taxon>
        <taxon>Miscanthus</taxon>
    </lineage>
</organism>
<keyword evidence="3 5" id="KW-1133">Transmembrane helix</keyword>
<sequence length="390" mass="41731">MESLFGFWDAQSQRRRTGGSGVGFESLKRLGHISPAVYLTLCSALAFSALGAYLHILLNVGGTLTTLGCLVAIAYLISLPASQDQERNRFALLMAAALLQGASVGPLVDLVIDFDPRILVTAFVGTAIAFGCFSGAAIIAKRREYLYLGGLLSSGLSILLWLQFATSIFGHTSTTFMFELYFGLLVFLGYMVFDTQEIIERAHGGDMDYIKHALTLFTDFVAVLVRILAIMAAPPSPLRSLAAAAAAAKSGHAALYQDGRRRRLLETVGGVRQRKILALVPCLGHERGPLVPASDHWGNWTFLLSTAALGIWSEKRTPVGKALSGALVSVLLGLAASSAGVVAADAPAYRVVLEYLLPLAIPLLLFRADLRRVLRSTGALLLAFLLGSRP</sequence>
<dbReference type="PANTHER" id="PTHR34289">
    <property type="entry name" value="PROTEIN, PUTATIVE (DUF819)-RELATED"/>
    <property type="match status" value="1"/>
</dbReference>
<keyword evidence="4 5" id="KW-0472">Membrane</keyword>
<dbReference type="Proteomes" id="UP000604825">
    <property type="component" value="Unassembled WGS sequence"/>
</dbReference>
<proteinExistence type="predicted"/>
<evidence type="ECO:0000256" key="1">
    <source>
        <dbReference type="ARBA" id="ARBA00004141"/>
    </source>
</evidence>
<evidence type="ECO:0008006" key="8">
    <source>
        <dbReference type="Google" id="ProtNLM"/>
    </source>
</evidence>
<evidence type="ECO:0000313" key="7">
    <source>
        <dbReference type="Proteomes" id="UP000604825"/>
    </source>
</evidence>
<dbReference type="PANTHER" id="PTHR34289:SF3">
    <property type="entry name" value="PROTEIN, PUTATIVE (DUF819)-RELATED"/>
    <property type="match status" value="1"/>
</dbReference>
<feature type="transmembrane region" description="Helical" evidence="5">
    <location>
        <begin position="348"/>
        <end position="366"/>
    </location>
</feature>
<evidence type="ECO:0000256" key="5">
    <source>
        <dbReference type="SAM" id="Phobius"/>
    </source>
</evidence>
<reference evidence="6" key="1">
    <citation type="submission" date="2020-10" db="EMBL/GenBank/DDBJ databases">
        <authorList>
            <person name="Han B."/>
            <person name="Lu T."/>
            <person name="Zhao Q."/>
            <person name="Huang X."/>
            <person name="Zhao Y."/>
        </authorList>
    </citation>
    <scope>NUCLEOTIDE SEQUENCE</scope>
</reference>
<dbReference type="InterPro" id="IPR008537">
    <property type="entry name" value="DUF819"/>
</dbReference>
<comment type="caution">
    <text evidence="6">The sequence shown here is derived from an EMBL/GenBank/DDBJ whole genome shotgun (WGS) entry which is preliminary data.</text>
</comment>
<evidence type="ECO:0000313" key="6">
    <source>
        <dbReference type="EMBL" id="CAD6338099.1"/>
    </source>
</evidence>
<dbReference type="Pfam" id="PF01027">
    <property type="entry name" value="Bax1-I"/>
    <property type="match status" value="1"/>
</dbReference>
<dbReference type="InterPro" id="IPR006214">
    <property type="entry name" value="Bax_inhibitor_1-related"/>
</dbReference>
<feature type="transmembrane region" description="Helical" evidence="5">
    <location>
        <begin position="176"/>
        <end position="193"/>
    </location>
</feature>
<keyword evidence="2 5" id="KW-0812">Transmembrane</keyword>
<protein>
    <recommendedName>
        <fullName evidence="8">Bax inhibitor 1</fullName>
    </recommendedName>
</protein>
<accession>A0A811S6H9</accession>
<evidence type="ECO:0000256" key="2">
    <source>
        <dbReference type="ARBA" id="ARBA00022692"/>
    </source>
</evidence>
<dbReference type="Pfam" id="PF05684">
    <property type="entry name" value="DUF819"/>
    <property type="match status" value="1"/>
</dbReference>
<evidence type="ECO:0000256" key="3">
    <source>
        <dbReference type="ARBA" id="ARBA00022989"/>
    </source>
</evidence>